<protein>
    <recommendedName>
        <fullName evidence="2">Glycosyl transferase family 1 domain-containing protein</fullName>
    </recommendedName>
</protein>
<dbReference type="CDD" id="cd03801">
    <property type="entry name" value="GT4_PimA-like"/>
    <property type="match status" value="1"/>
</dbReference>
<dbReference type="InterPro" id="IPR050194">
    <property type="entry name" value="Glycosyltransferase_grp1"/>
</dbReference>
<name>A0A2H0KJI4_9BACT</name>
<dbReference type="EMBL" id="PCVK01000106">
    <property type="protein sequence ID" value="PIQ71386.1"/>
    <property type="molecule type" value="Genomic_DNA"/>
</dbReference>
<evidence type="ECO:0000313" key="4">
    <source>
        <dbReference type="Proteomes" id="UP000229497"/>
    </source>
</evidence>
<dbReference type="GO" id="GO:0016757">
    <property type="term" value="F:glycosyltransferase activity"/>
    <property type="evidence" value="ECO:0007669"/>
    <property type="project" value="InterPro"/>
</dbReference>
<dbReference type="PANTHER" id="PTHR45947">
    <property type="entry name" value="SULFOQUINOVOSYL TRANSFERASE SQD2"/>
    <property type="match status" value="1"/>
</dbReference>
<organism evidence="3 4">
    <name type="scientific">Candidatus Roizmanbacteria bacterium CG11_big_fil_rev_8_21_14_0_20_37_16</name>
    <dbReference type="NCBI Taxonomy" id="1974857"/>
    <lineage>
        <taxon>Bacteria</taxon>
        <taxon>Candidatus Roizmaniibacteriota</taxon>
    </lineage>
</organism>
<sequence>MNVLFFSTYSLPYISGMTKYADHVIKYFEKRGAHVSHLFFYPRLYNSEKRISIPYFTQLYKGFLSFHAPKLFWEKIKENDVVLVNYPNIEVLPLIVCAVLQKKKIVTIFHCSVILPSGFLNLIIGPFLFASLIIHLCASATVIAQEDYILSQWWSIFFKKKCVFVDPPIVLPKDAFPIKKIINSVGFIGRISSEKGIEYLIEAVHMLKNMTLYFIGPTQVEGEQSYRRAILNLLIEKKVRYHFISNPSDKELADHVSQLEMIVVPSINQTEAYGMVQPESMCRGVAVIATDLPGIRIPIKKTQMGLLVPPKNPEALAHAIQKIHDDLSHYVNPENVQNARMQFEPTKSLEIIYNTLTR</sequence>
<evidence type="ECO:0000313" key="3">
    <source>
        <dbReference type="EMBL" id="PIQ71386.1"/>
    </source>
</evidence>
<feature type="domain" description="Glycosyl transferase family 1" evidence="2">
    <location>
        <begin position="184"/>
        <end position="326"/>
    </location>
</feature>
<dbReference type="Pfam" id="PF00534">
    <property type="entry name" value="Glycos_transf_1"/>
    <property type="match status" value="1"/>
</dbReference>
<reference evidence="3 4" key="1">
    <citation type="submission" date="2017-09" db="EMBL/GenBank/DDBJ databases">
        <title>Depth-based differentiation of microbial function through sediment-hosted aquifers and enrichment of novel symbionts in the deep terrestrial subsurface.</title>
        <authorList>
            <person name="Probst A.J."/>
            <person name="Ladd B."/>
            <person name="Jarett J.K."/>
            <person name="Geller-Mcgrath D.E."/>
            <person name="Sieber C.M."/>
            <person name="Emerson J.B."/>
            <person name="Anantharaman K."/>
            <person name="Thomas B.C."/>
            <person name="Malmstrom R."/>
            <person name="Stieglmeier M."/>
            <person name="Klingl A."/>
            <person name="Woyke T."/>
            <person name="Ryan C.M."/>
            <person name="Banfield J.F."/>
        </authorList>
    </citation>
    <scope>NUCLEOTIDE SEQUENCE [LARGE SCALE GENOMIC DNA]</scope>
    <source>
        <strain evidence="3">CG11_big_fil_rev_8_21_14_0_20_37_16</strain>
    </source>
</reference>
<gene>
    <name evidence="3" type="ORF">COV87_03730</name>
</gene>
<accession>A0A2H0KJI4</accession>
<dbReference type="Proteomes" id="UP000229497">
    <property type="component" value="Unassembled WGS sequence"/>
</dbReference>
<dbReference type="InterPro" id="IPR001296">
    <property type="entry name" value="Glyco_trans_1"/>
</dbReference>
<feature type="transmembrane region" description="Helical" evidence="1">
    <location>
        <begin position="113"/>
        <end position="136"/>
    </location>
</feature>
<dbReference type="SUPFAM" id="SSF53756">
    <property type="entry name" value="UDP-Glycosyltransferase/glycogen phosphorylase"/>
    <property type="match status" value="1"/>
</dbReference>
<evidence type="ECO:0000256" key="1">
    <source>
        <dbReference type="SAM" id="Phobius"/>
    </source>
</evidence>
<proteinExistence type="predicted"/>
<dbReference type="Gene3D" id="3.40.50.2000">
    <property type="entry name" value="Glycogen Phosphorylase B"/>
    <property type="match status" value="2"/>
</dbReference>
<keyword evidence="1" id="KW-0812">Transmembrane</keyword>
<keyword evidence="1" id="KW-0472">Membrane</keyword>
<evidence type="ECO:0000259" key="2">
    <source>
        <dbReference type="Pfam" id="PF00534"/>
    </source>
</evidence>
<dbReference type="PANTHER" id="PTHR45947:SF3">
    <property type="entry name" value="SULFOQUINOVOSYL TRANSFERASE SQD2"/>
    <property type="match status" value="1"/>
</dbReference>
<keyword evidence="1" id="KW-1133">Transmembrane helix</keyword>
<dbReference type="AlphaFoldDB" id="A0A2H0KJI4"/>
<comment type="caution">
    <text evidence="3">The sequence shown here is derived from an EMBL/GenBank/DDBJ whole genome shotgun (WGS) entry which is preliminary data.</text>
</comment>